<organism evidence="3 4">
    <name type="scientific">Fodinibius salicampi</name>
    <dbReference type="NCBI Taxonomy" id="1920655"/>
    <lineage>
        <taxon>Bacteria</taxon>
        <taxon>Pseudomonadati</taxon>
        <taxon>Balneolota</taxon>
        <taxon>Balneolia</taxon>
        <taxon>Balneolales</taxon>
        <taxon>Balneolaceae</taxon>
        <taxon>Fodinibius</taxon>
    </lineage>
</organism>
<evidence type="ECO:0000313" key="3">
    <source>
        <dbReference type="EMBL" id="MCW9712659.1"/>
    </source>
</evidence>
<dbReference type="InterPro" id="IPR006015">
    <property type="entry name" value="Universal_stress_UspA"/>
</dbReference>
<reference evidence="3 4" key="1">
    <citation type="submission" date="2021-11" db="EMBL/GenBank/DDBJ databases">
        <title>Aliifidinibius sp. nov., a new bacterium isolated from saline soil.</title>
        <authorList>
            <person name="Galisteo C."/>
            <person name="De La Haba R."/>
            <person name="Sanchez-Porro C."/>
            <person name="Ventosa A."/>
        </authorList>
    </citation>
    <scope>NUCLEOTIDE SEQUENCE [LARGE SCALE GENOMIC DNA]</scope>
    <source>
        <strain evidence="3 4">KACC 190600</strain>
    </source>
</reference>
<dbReference type="CDD" id="cd00293">
    <property type="entry name" value="USP-like"/>
    <property type="match status" value="1"/>
</dbReference>
<evidence type="ECO:0000313" key="4">
    <source>
        <dbReference type="Proteomes" id="UP001207337"/>
    </source>
</evidence>
<accession>A0ABT3PXU0</accession>
<dbReference type="RefSeq" id="WP_265788770.1">
    <property type="nucleotide sequence ID" value="NZ_BAABRS010000001.1"/>
</dbReference>
<sequence length="283" mass="31724">MAEDKNHTILLREILVAIDSSPHSQAALRAAATLARLMEANIRGLFVHEEHWSRISRLPAIASINELTGKTDTLEEKGLEKQVNLLKKRLRHQLEDISRKNKISHSWESTRGQVADEILEAAKKADLITLGRRGRSFSLKNKLGSTAKAIIQKADKPILLLKEGLDLGNTVTVVFDASEASQKGLSLALSLAKRNYGKLSILVLNKDQESETRRNKELEKLIEKAEIPVSVTMLDKPSRWQLLNAINYQHAGLLVIPKKQSFLQLDSLETNLEYLNCPVLMMN</sequence>
<protein>
    <submittedName>
        <fullName evidence="3">Universal stress protein</fullName>
    </submittedName>
</protein>
<comment type="similarity">
    <text evidence="1">Belongs to the universal stress protein A family.</text>
</comment>
<dbReference type="PANTHER" id="PTHR46268:SF6">
    <property type="entry name" value="UNIVERSAL STRESS PROTEIN UP12"/>
    <property type="match status" value="1"/>
</dbReference>
<dbReference type="Gene3D" id="3.40.50.12370">
    <property type="match status" value="1"/>
</dbReference>
<dbReference type="Pfam" id="PF00582">
    <property type="entry name" value="Usp"/>
    <property type="match status" value="1"/>
</dbReference>
<evidence type="ECO:0000259" key="2">
    <source>
        <dbReference type="Pfam" id="PF00582"/>
    </source>
</evidence>
<comment type="caution">
    <text evidence="3">The sequence shown here is derived from an EMBL/GenBank/DDBJ whole genome shotgun (WGS) entry which is preliminary data.</text>
</comment>
<proteinExistence type="inferred from homology"/>
<dbReference type="Proteomes" id="UP001207337">
    <property type="component" value="Unassembled WGS sequence"/>
</dbReference>
<gene>
    <name evidence="3" type="ORF">LQ318_07060</name>
</gene>
<keyword evidence="4" id="KW-1185">Reference proteome</keyword>
<dbReference type="PANTHER" id="PTHR46268">
    <property type="entry name" value="STRESS RESPONSE PROTEIN NHAX"/>
    <property type="match status" value="1"/>
</dbReference>
<dbReference type="SUPFAM" id="SSF52402">
    <property type="entry name" value="Adenine nucleotide alpha hydrolases-like"/>
    <property type="match status" value="2"/>
</dbReference>
<dbReference type="PRINTS" id="PR01438">
    <property type="entry name" value="UNVRSLSTRESS"/>
</dbReference>
<dbReference type="InterPro" id="IPR006016">
    <property type="entry name" value="UspA"/>
</dbReference>
<feature type="domain" description="UspA" evidence="2">
    <location>
        <begin position="12"/>
        <end position="162"/>
    </location>
</feature>
<name>A0ABT3PXU0_9BACT</name>
<evidence type="ECO:0000256" key="1">
    <source>
        <dbReference type="ARBA" id="ARBA00008791"/>
    </source>
</evidence>
<dbReference type="EMBL" id="JAJNDC010000001">
    <property type="protein sequence ID" value="MCW9712659.1"/>
    <property type="molecule type" value="Genomic_DNA"/>
</dbReference>